<sequence length="351" mass="38625">MKSIKKIMGFLSVLLLISCEKNISPNPISFDVDIFNNSDIKTTKFKVNDTLNFKFSGNPDRITFYSGETGRMYINRNKTTDPSPNNTLRFYTNRGNAGTDKLQLLYTTDSILYTQFNNKDSIAIPLAKWKDISDRVTWATGNSNMQSGDISLNTEASTGSGKIWLAFKYTAPAGAGQGTWTVGNIDLRHYVGDTYYTLLTSAIVIPTAFPSYTVSPGWGTVNVTNPLLKWTLTGGSSGNTSIGQSLSSNFSTQSFTIRGNTNSTTSLQTESWIVSGPIDLKRVLPDYGVSVKNKTENAENVSKGFYASPKANFTYSFTKPGSYEMVFYSQNDTGFGEISTTKTIKVEIVPR</sequence>
<feature type="domain" description="DUF5017" evidence="1">
    <location>
        <begin position="18"/>
        <end position="193"/>
    </location>
</feature>
<dbReference type="RefSeq" id="WP_003008181.1">
    <property type="nucleotide sequence ID" value="NZ_GG668632.1"/>
</dbReference>
<evidence type="ECO:0000313" key="2">
    <source>
        <dbReference type="EMBL" id="EEI91489.1"/>
    </source>
</evidence>
<evidence type="ECO:0000259" key="1">
    <source>
        <dbReference type="Pfam" id="PF16409"/>
    </source>
</evidence>
<dbReference type="Pfam" id="PF16409">
    <property type="entry name" value="DUF5017"/>
    <property type="match status" value="1"/>
</dbReference>
<comment type="caution">
    <text evidence="2">The sequence shown here is derived from an EMBL/GenBank/DDBJ whole genome shotgun (WGS) entry which is preliminary data.</text>
</comment>
<proteinExistence type="predicted"/>
<dbReference type="InterPro" id="IPR032185">
    <property type="entry name" value="DUF5017"/>
</dbReference>
<organism evidence="2 3">
    <name type="scientific">Sphingobacterium spiritivorum ATCC 33300</name>
    <dbReference type="NCBI Taxonomy" id="525372"/>
    <lineage>
        <taxon>Bacteria</taxon>
        <taxon>Pseudomonadati</taxon>
        <taxon>Bacteroidota</taxon>
        <taxon>Sphingobacteriia</taxon>
        <taxon>Sphingobacteriales</taxon>
        <taxon>Sphingobacteriaceae</taxon>
        <taxon>Sphingobacterium</taxon>
    </lineage>
</organism>
<dbReference type="PROSITE" id="PS51257">
    <property type="entry name" value="PROKAR_LIPOPROTEIN"/>
    <property type="match status" value="1"/>
</dbReference>
<dbReference type="HOGENOM" id="CLU_066814_0_0_10"/>
<gene>
    <name evidence="2" type="ORF">HMPREF0765_2799</name>
</gene>
<reference evidence="2 3" key="1">
    <citation type="submission" date="2009-01" db="EMBL/GenBank/DDBJ databases">
        <authorList>
            <person name="Qin X."/>
            <person name="Bachman B."/>
            <person name="Battles P."/>
            <person name="Bell A."/>
            <person name="Bess C."/>
            <person name="Bickham C."/>
            <person name="Chaboub L."/>
            <person name="Chen D."/>
            <person name="Coyle M."/>
            <person name="Deiros D.R."/>
            <person name="Dinh H."/>
            <person name="Forbes L."/>
            <person name="Fowler G."/>
            <person name="Francisco L."/>
            <person name="Fu Q."/>
            <person name="Gubbala S."/>
            <person name="Hale W."/>
            <person name="Han Y."/>
            <person name="Hemphill L."/>
            <person name="Highlander S.K."/>
            <person name="Hirani K."/>
            <person name="Hogues M."/>
            <person name="Jackson L."/>
            <person name="Jakkamsetti A."/>
            <person name="Javaid M."/>
            <person name="Jiang H."/>
            <person name="Korchina V."/>
            <person name="Kovar C."/>
            <person name="Lara F."/>
            <person name="Lee S."/>
            <person name="Mata R."/>
            <person name="Mathew T."/>
            <person name="Moen C."/>
            <person name="Morales K."/>
            <person name="Munidasa M."/>
            <person name="Nazareth L."/>
            <person name="Ngo R."/>
            <person name="Nguyen L."/>
            <person name="Okwuonu G."/>
            <person name="Ongeri F."/>
            <person name="Patil S."/>
            <person name="Petrosino J."/>
            <person name="Pham C."/>
            <person name="Pham P."/>
            <person name="Pu L.-L."/>
            <person name="Puazo M."/>
            <person name="Raj R."/>
            <person name="Reid J."/>
            <person name="Rouhana J."/>
            <person name="Saada N."/>
            <person name="Shang Y."/>
            <person name="Simmons D."/>
            <person name="Thornton R."/>
            <person name="Warren J."/>
            <person name="Weissenberger G."/>
            <person name="Zhang J."/>
            <person name="Zhang L."/>
            <person name="Zhou C."/>
            <person name="Zhu D."/>
            <person name="Muzny D."/>
            <person name="Worley K."/>
            <person name="Gibbs R."/>
        </authorList>
    </citation>
    <scope>NUCLEOTIDE SEQUENCE [LARGE SCALE GENOMIC DNA]</scope>
    <source>
        <strain evidence="2 3">ATCC 33300</strain>
    </source>
</reference>
<evidence type="ECO:0000313" key="3">
    <source>
        <dbReference type="Proteomes" id="UP000006241"/>
    </source>
</evidence>
<dbReference type="AlphaFoldDB" id="C2FZP3"/>
<dbReference type="EMBL" id="ACHB01000069">
    <property type="protein sequence ID" value="EEI91489.1"/>
    <property type="molecule type" value="Genomic_DNA"/>
</dbReference>
<dbReference type="Proteomes" id="UP000006241">
    <property type="component" value="Unassembled WGS sequence"/>
</dbReference>
<accession>C2FZP3</accession>
<name>C2FZP3_SPHSI</name>
<protein>
    <recommendedName>
        <fullName evidence="1">DUF5017 domain-containing protein</fullName>
    </recommendedName>
</protein>